<dbReference type="GO" id="GO:0004536">
    <property type="term" value="F:DNA nuclease activity"/>
    <property type="evidence" value="ECO:0007669"/>
    <property type="project" value="InterPro"/>
</dbReference>
<dbReference type="InterPro" id="IPR032466">
    <property type="entry name" value="Metal_Hydrolase"/>
</dbReference>
<dbReference type="PANTHER" id="PTHR46124:SF2">
    <property type="entry name" value="D-AMINOACYL-TRNA DEACYLASE"/>
    <property type="match status" value="1"/>
</dbReference>
<dbReference type="GO" id="GO:0046872">
    <property type="term" value="F:metal ion binding"/>
    <property type="evidence" value="ECO:0007669"/>
    <property type="project" value="UniProtKB-KW"/>
</dbReference>
<evidence type="ECO:0000256" key="4">
    <source>
        <dbReference type="PIRSR" id="PIRSR005902-1"/>
    </source>
</evidence>
<gene>
    <name evidence="5" type="ORF">AZI86_17565</name>
</gene>
<dbReference type="RefSeq" id="WP_061836598.1">
    <property type="nucleotide sequence ID" value="NZ_LUKE01000006.1"/>
</dbReference>
<evidence type="ECO:0000256" key="1">
    <source>
        <dbReference type="ARBA" id="ARBA00009275"/>
    </source>
</evidence>
<comment type="similarity">
    <text evidence="1">Belongs to the metallo-dependent hydrolases superfamily. TatD-type hydrolase family.</text>
</comment>
<evidence type="ECO:0000256" key="2">
    <source>
        <dbReference type="ARBA" id="ARBA00022723"/>
    </source>
</evidence>
<dbReference type="EMBL" id="LUKE01000006">
    <property type="protein sequence ID" value="KYG61516.1"/>
    <property type="molecule type" value="Genomic_DNA"/>
</dbReference>
<name>A0A150WES9_BDEBC</name>
<dbReference type="GO" id="GO:0016788">
    <property type="term" value="F:hydrolase activity, acting on ester bonds"/>
    <property type="evidence" value="ECO:0007669"/>
    <property type="project" value="InterPro"/>
</dbReference>
<feature type="binding site" evidence="4">
    <location>
        <position position="128"/>
    </location>
    <ligand>
        <name>a divalent metal cation</name>
        <dbReference type="ChEBI" id="CHEBI:60240"/>
        <label>2</label>
    </ligand>
</feature>
<dbReference type="InterPro" id="IPR001130">
    <property type="entry name" value="TatD-like"/>
</dbReference>
<dbReference type="PANTHER" id="PTHR46124">
    <property type="entry name" value="D-AMINOACYL-TRNA DEACYLASE"/>
    <property type="match status" value="1"/>
</dbReference>
<dbReference type="SUPFAM" id="SSF51556">
    <property type="entry name" value="Metallo-dependent hydrolases"/>
    <property type="match status" value="1"/>
</dbReference>
<feature type="binding site" evidence="4">
    <location>
        <position position="7"/>
    </location>
    <ligand>
        <name>a divalent metal cation</name>
        <dbReference type="ChEBI" id="CHEBI:60240"/>
        <label>1</label>
    </ligand>
</feature>
<dbReference type="AlphaFoldDB" id="A0A150WES9"/>
<evidence type="ECO:0000256" key="3">
    <source>
        <dbReference type="ARBA" id="ARBA00022801"/>
    </source>
</evidence>
<organism evidence="5 6">
    <name type="scientific">Bdellovibrio bacteriovorus</name>
    <dbReference type="NCBI Taxonomy" id="959"/>
    <lineage>
        <taxon>Bacteria</taxon>
        <taxon>Pseudomonadati</taxon>
        <taxon>Bdellovibrionota</taxon>
        <taxon>Bdellovibrionia</taxon>
        <taxon>Bdellovibrionales</taxon>
        <taxon>Pseudobdellovibrionaceae</taxon>
        <taxon>Bdellovibrio</taxon>
    </lineage>
</organism>
<dbReference type="CDD" id="cd01310">
    <property type="entry name" value="TatD_DNAse"/>
    <property type="match status" value="1"/>
</dbReference>
<dbReference type="FunFam" id="3.20.20.140:FF:000005">
    <property type="entry name" value="TatD family hydrolase"/>
    <property type="match status" value="1"/>
</dbReference>
<dbReference type="Gene3D" id="3.20.20.140">
    <property type="entry name" value="Metal-dependent hydrolases"/>
    <property type="match status" value="1"/>
</dbReference>
<dbReference type="PIRSF" id="PIRSF005902">
    <property type="entry name" value="DNase_TatD"/>
    <property type="match status" value="1"/>
</dbReference>
<dbReference type="Proteomes" id="UP000075320">
    <property type="component" value="Unassembled WGS sequence"/>
</dbReference>
<dbReference type="Pfam" id="PF01026">
    <property type="entry name" value="TatD_DNase"/>
    <property type="match status" value="1"/>
</dbReference>
<dbReference type="NCBIfam" id="TIGR00010">
    <property type="entry name" value="YchF/TatD family DNA exonuclease"/>
    <property type="match status" value="1"/>
</dbReference>
<feature type="binding site" evidence="4">
    <location>
        <position position="9"/>
    </location>
    <ligand>
        <name>a divalent metal cation</name>
        <dbReference type="ChEBI" id="CHEBI:60240"/>
        <label>1</label>
    </ligand>
</feature>
<keyword evidence="6" id="KW-1185">Reference proteome</keyword>
<evidence type="ECO:0000313" key="6">
    <source>
        <dbReference type="Proteomes" id="UP000075320"/>
    </source>
</evidence>
<feature type="binding site" evidence="4">
    <location>
        <position position="92"/>
    </location>
    <ligand>
        <name>a divalent metal cation</name>
        <dbReference type="ChEBI" id="CHEBI:60240"/>
        <label>1</label>
    </ligand>
</feature>
<sequence>MEWIDIHAHLNMLEEGVEAAIHNAQSVGVKKIITIGTDPGDHPLVLDIARKYYPDVYCTLGVHPHDGKVYTEDVGKFIEMHATDREVVAVGEIGLDYYYNQSPVEDQKHAFRAQLEIAKLTGLPVEIHTRDAEADTIEILKEFKGDVRGVIHCFTGTEWLAKEALDVGFNISISGVVTFKNADSLRDTVKMLPVDRIHVETDAPFLAPIPMRGKKNTPAYVLHTAEFVANLKGLSIETLCEQTKKNALDMFPKVQWN</sequence>
<proteinExistence type="inferred from homology"/>
<feature type="binding site" evidence="4">
    <location>
        <position position="202"/>
    </location>
    <ligand>
        <name>a divalent metal cation</name>
        <dbReference type="ChEBI" id="CHEBI:60240"/>
        <label>1</label>
    </ligand>
</feature>
<dbReference type="InterPro" id="IPR015991">
    <property type="entry name" value="TatD/YcfH-like"/>
</dbReference>
<evidence type="ECO:0000313" key="5">
    <source>
        <dbReference type="EMBL" id="KYG61516.1"/>
    </source>
</evidence>
<dbReference type="GO" id="GO:0005829">
    <property type="term" value="C:cytosol"/>
    <property type="evidence" value="ECO:0007669"/>
    <property type="project" value="TreeGrafter"/>
</dbReference>
<feature type="binding site" evidence="4">
    <location>
        <position position="152"/>
    </location>
    <ligand>
        <name>a divalent metal cation</name>
        <dbReference type="ChEBI" id="CHEBI:60240"/>
        <label>2</label>
    </ligand>
</feature>
<comment type="caution">
    <text evidence="5">The sequence shown here is derived from an EMBL/GenBank/DDBJ whole genome shotgun (WGS) entry which is preliminary data.</text>
</comment>
<keyword evidence="3 5" id="KW-0378">Hydrolase</keyword>
<keyword evidence="2 4" id="KW-0479">Metal-binding</keyword>
<accession>A0A150WES9</accession>
<dbReference type="OrthoDB" id="5290141at2"/>
<protein>
    <submittedName>
        <fullName evidence="5">Hydrolase TatD</fullName>
    </submittedName>
</protein>
<reference evidence="5 6" key="1">
    <citation type="submission" date="2016-03" db="EMBL/GenBank/DDBJ databases">
        <authorList>
            <person name="Ploux O."/>
        </authorList>
    </citation>
    <scope>NUCLEOTIDE SEQUENCE [LARGE SCALE GENOMIC DNA]</scope>
    <source>
        <strain evidence="5 6">R0</strain>
    </source>
</reference>